<sequence length="396" mass="43279">MDVDYEVAHLNVLDPQFRPDSAEVRAARSAHWYARTPLGFAILRHREAAALLRDHRVRWGGVESLAAQGITNGPVVDWIGSILPSVEGPDHTRLRRLVGKAFTHAAVDRLRPVMSAVTDELLDPIVNAGECEFMAEFADRYPARILCELLGVPREQHENFRRWPSEIGLVFGTSVAQHHDQIASALAQLHDAVDDLIDQRRAAPADDLLSDLIAAEESGDRLSTHELRVMVSALLFAGQDTTRQQLGRAIEIFMAHPDQWQALAANPSLAPQAVEEVMRVAPAVNTIWRMVDDPINVQDLRIPAGTFINILLDAAHTDPQTFGEATFDITAIRPAAQLTFGGGIHYCLGAVLARAEMAVALPILARRLGVPQLAGTPKPGLHLGLTGPDTLPLRLP</sequence>
<keyword evidence="2" id="KW-0503">Monooxygenase</keyword>
<dbReference type="InterPro" id="IPR001128">
    <property type="entry name" value="Cyt_P450"/>
</dbReference>
<dbReference type="EMBL" id="JAJVCN010000001">
    <property type="protein sequence ID" value="MCE7004042.1"/>
    <property type="molecule type" value="Genomic_DNA"/>
</dbReference>
<accession>A0ABS8Z9F9</accession>
<dbReference type="PRINTS" id="PR00359">
    <property type="entry name" value="BP450"/>
</dbReference>
<protein>
    <submittedName>
        <fullName evidence="3">Cytochrome P450</fullName>
    </submittedName>
</protein>
<keyword evidence="2" id="KW-0408">Iron</keyword>
<keyword evidence="4" id="KW-1185">Reference proteome</keyword>
<organism evidence="3 4">
    <name type="scientific">Kibdelosporangium philippinense</name>
    <dbReference type="NCBI Taxonomy" id="211113"/>
    <lineage>
        <taxon>Bacteria</taxon>
        <taxon>Bacillati</taxon>
        <taxon>Actinomycetota</taxon>
        <taxon>Actinomycetes</taxon>
        <taxon>Pseudonocardiales</taxon>
        <taxon>Pseudonocardiaceae</taxon>
        <taxon>Kibdelosporangium</taxon>
    </lineage>
</organism>
<keyword evidence="2" id="KW-0349">Heme</keyword>
<evidence type="ECO:0000313" key="4">
    <source>
        <dbReference type="Proteomes" id="UP001521150"/>
    </source>
</evidence>
<dbReference type="InterPro" id="IPR036396">
    <property type="entry name" value="Cyt_P450_sf"/>
</dbReference>
<proteinExistence type="inferred from homology"/>
<dbReference type="InterPro" id="IPR017972">
    <property type="entry name" value="Cyt_P450_CS"/>
</dbReference>
<dbReference type="PANTHER" id="PTHR46696">
    <property type="entry name" value="P450, PUTATIVE (EUROFUNG)-RELATED"/>
    <property type="match status" value="1"/>
</dbReference>
<comment type="caution">
    <text evidence="3">The sequence shown here is derived from an EMBL/GenBank/DDBJ whole genome shotgun (WGS) entry which is preliminary data.</text>
</comment>
<comment type="similarity">
    <text evidence="1 2">Belongs to the cytochrome P450 family.</text>
</comment>
<dbReference type="InterPro" id="IPR002397">
    <property type="entry name" value="Cyt_P450_B"/>
</dbReference>
<dbReference type="Pfam" id="PF00067">
    <property type="entry name" value="p450"/>
    <property type="match status" value="2"/>
</dbReference>
<dbReference type="Proteomes" id="UP001521150">
    <property type="component" value="Unassembled WGS sequence"/>
</dbReference>
<reference evidence="3 4" key="1">
    <citation type="submission" date="2021-12" db="EMBL/GenBank/DDBJ databases">
        <title>Genome sequence of Kibdelosporangium philippinense ATCC 49844.</title>
        <authorList>
            <person name="Fedorov E.A."/>
            <person name="Omeragic M."/>
            <person name="Shalygina K.F."/>
            <person name="Maclea K.S."/>
        </authorList>
    </citation>
    <scope>NUCLEOTIDE SEQUENCE [LARGE SCALE GENOMIC DNA]</scope>
    <source>
        <strain evidence="3 4">ATCC 49844</strain>
    </source>
</reference>
<dbReference type="RefSeq" id="WP_233725582.1">
    <property type="nucleotide sequence ID" value="NZ_JAJVCN010000001.1"/>
</dbReference>
<dbReference type="PROSITE" id="PS00086">
    <property type="entry name" value="CYTOCHROME_P450"/>
    <property type="match status" value="1"/>
</dbReference>
<dbReference type="PRINTS" id="PR00385">
    <property type="entry name" value="P450"/>
</dbReference>
<dbReference type="PANTHER" id="PTHR46696:SF1">
    <property type="entry name" value="CYTOCHROME P450 YJIB-RELATED"/>
    <property type="match status" value="1"/>
</dbReference>
<dbReference type="Gene3D" id="1.10.630.10">
    <property type="entry name" value="Cytochrome P450"/>
    <property type="match status" value="1"/>
</dbReference>
<evidence type="ECO:0000256" key="1">
    <source>
        <dbReference type="ARBA" id="ARBA00010617"/>
    </source>
</evidence>
<gene>
    <name evidence="3" type="ORF">LWC34_14550</name>
</gene>
<evidence type="ECO:0000256" key="2">
    <source>
        <dbReference type="RuleBase" id="RU000461"/>
    </source>
</evidence>
<keyword evidence="2" id="KW-0560">Oxidoreductase</keyword>
<evidence type="ECO:0000313" key="3">
    <source>
        <dbReference type="EMBL" id="MCE7004042.1"/>
    </source>
</evidence>
<name>A0ABS8Z9F9_9PSEU</name>
<dbReference type="SUPFAM" id="SSF48264">
    <property type="entry name" value="Cytochrome P450"/>
    <property type="match status" value="1"/>
</dbReference>
<keyword evidence="2" id="KW-0479">Metal-binding</keyword>